<dbReference type="Pfam" id="PF00486">
    <property type="entry name" value="Trans_reg_C"/>
    <property type="match status" value="1"/>
</dbReference>
<dbReference type="InterPro" id="IPR016032">
    <property type="entry name" value="Sig_transdc_resp-reg_C-effctor"/>
</dbReference>
<dbReference type="CDD" id="cd00383">
    <property type="entry name" value="trans_reg_C"/>
    <property type="match status" value="1"/>
</dbReference>
<reference evidence="4 5" key="1">
    <citation type="submission" date="2021-01" db="EMBL/GenBank/DDBJ databases">
        <title>Whole genome shotgun sequence of Catellatospora bangladeshensis NBRC 107357.</title>
        <authorList>
            <person name="Komaki H."/>
            <person name="Tamura T."/>
        </authorList>
    </citation>
    <scope>NUCLEOTIDE SEQUENCE [LARGE SCALE GENOMIC DNA]</scope>
    <source>
        <strain evidence="4 5">NBRC 107357</strain>
    </source>
</reference>
<dbReference type="GO" id="GO:0006355">
    <property type="term" value="P:regulation of DNA-templated transcription"/>
    <property type="evidence" value="ECO:0007669"/>
    <property type="project" value="InterPro"/>
</dbReference>
<gene>
    <name evidence="4" type="ORF">Cba03nite_13330</name>
</gene>
<dbReference type="PANTHER" id="PTHR48111">
    <property type="entry name" value="REGULATOR OF RPOS"/>
    <property type="match status" value="1"/>
</dbReference>
<dbReference type="AlphaFoldDB" id="A0A8J3JL69"/>
<name>A0A8J3JL69_9ACTN</name>
<dbReference type="GO" id="GO:0005829">
    <property type="term" value="C:cytosol"/>
    <property type="evidence" value="ECO:0007669"/>
    <property type="project" value="TreeGrafter"/>
</dbReference>
<protein>
    <recommendedName>
        <fullName evidence="3">OmpR/PhoB-type domain-containing protein</fullName>
    </recommendedName>
</protein>
<dbReference type="InterPro" id="IPR036388">
    <property type="entry name" value="WH-like_DNA-bd_sf"/>
</dbReference>
<evidence type="ECO:0000313" key="4">
    <source>
        <dbReference type="EMBL" id="GIF79984.1"/>
    </source>
</evidence>
<dbReference type="EMBL" id="BONF01000008">
    <property type="protein sequence ID" value="GIF79984.1"/>
    <property type="molecule type" value="Genomic_DNA"/>
</dbReference>
<feature type="DNA-binding region" description="OmpR/PhoB-type" evidence="2">
    <location>
        <begin position="83"/>
        <end position="178"/>
    </location>
</feature>
<comment type="caution">
    <text evidence="4">The sequence shown here is derived from an EMBL/GenBank/DDBJ whole genome shotgun (WGS) entry which is preliminary data.</text>
</comment>
<dbReference type="RefSeq" id="WP_203743068.1">
    <property type="nucleotide sequence ID" value="NZ_BONF01000008.1"/>
</dbReference>
<dbReference type="Gene3D" id="1.10.10.10">
    <property type="entry name" value="Winged helix-like DNA-binding domain superfamily/Winged helix DNA-binding domain"/>
    <property type="match status" value="1"/>
</dbReference>
<evidence type="ECO:0000256" key="2">
    <source>
        <dbReference type="PROSITE-ProRule" id="PRU01091"/>
    </source>
</evidence>
<dbReference type="GO" id="GO:0000156">
    <property type="term" value="F:phosphorelay response regulator activity"/>
    <property type="evidence" value="ECO:0007669"/>
    <property type="project" value="TreeGrafter"/>
</dbReference>
<keyword evidence="5" id="KW-1185">Reference proteome</keyword>
<dbReference type="Proteomes" id="UP000601223">
    <property type="component" value="Unassembled WGS sequence"/>
</dbReference>
<sequence>MTTTLLPESAYTDAALPTLLGQSPAAHIPDGADEPLTVTLTLKLTGPDAASAATRLVHALADAEPLRDTIWDGEIATPAPAPAAVATVTPVVIDTVSRTVDVDGAPVRFTRREFELLFFLVRHTGAAFTRLQLMRAVWGHEFSGERTVDVHVRRVRAKLGEHGAALSTVHGFGYRLETGSSIGLRRGAAA</sequence>
<dbReference type="PROSITE" id="PS51755">
    <property type="entry name" value="OMPR_PHOB"/>
    <property type="match status" value="1"/>
</dbReference>
<organism evidence="4 5">
    <name type="scientific">Catellatospora bangladeshensis</name>
    <dbReference type="NCBI Taxonomy" id="310355"/>
    <lineage>
        <taxon>Bacteria</taxon>
        <taxon>Bacillati</taxon>
        <taxon>Actinomycetota</taxon>
        <taxon>Actinomycetes</taxon>
        <taxon>Micromonosporales</taxon>
        <taxon>Micromonosporaceae</taxon>
        <taxon>Catellatospora</taxon>
    </lineage>
</organism>
<dbReference type="SUPFAM" id="SSF46894">
    <property type="entry name" value="C-terminal effector domain of the bipartite response regulators"/>
    <property type="match status" value="1"/>
</dbReference>
<dbReference type="InterPro" id="IPR001867">
    <property type="entry name" value="OmpR/PhoB-type_DNA-bd"/>
</dbReference>
<proteinExistence type="predicted"/>
<evidence type="ECO:0000256" key="1">
    <source>
        <dbReference type="ARBA" id="ARBA00023125"/>
    </source>
</evidence>
<evidence type="ECO:0000313" key="5">
    <source>
        <dbReference type="Proteomes" id="UP000601223"/>
    </source>
</evidence>
<evidence type="ECO:0000259" key="3">
    <source>
        <dbReference type="PROSITE" id="PS51755"/>
    </source>
</evidence>
<dbReference type="GO" id="GO:0032993">
    <property type="term" value="C:protein-DNA complex"/>
    <property type="evidence" value="ECO:0007669"/>
    <property type="project" value="TreeGrafter"/>
</dbReference>
<dbReference type="PANTHER" id="PTHR48111:SF16">
    <property type="entry name" value="TRANSCRIPTIONAL REGULATORY PROTEIN GLNR"/>
    <property type="match status" value="1"/>
</dbReference>
<dbReference type="GO" id="GO:0000976">
    <property type="term" value="F:transcription cis-regulatory region binding"/>
    <property type="evidence" value="ECO:0007669"/>
    <property type="project" value="TreeGrafter"/>
</dbReference>
<dbReference type="SMART" id="SM00862">
    <property type="entry name" value="Trans_reg_C"/>
    <property type="match status" value="1"/>
</dbReference>
<feature type="domain" description="OmpR/PhoB-type" evidence="3">
    <location>
        <begin position="83"/>
        <end position="178"/>
    </location>
</feature>
<accession>A0A8J3JL69</accession>
<keyword evidence="1 2" id="KW-0238">DNA-binding</keyword>
<dbReference type="InterPro" id="IPR039420">
    <property type="entry name" value="WalR-like"/>
</dbReference>